<keyword evidence="7 9" id="KW-0675">Receptor</keyword>
<feature type="transmembrane region" description="Helical" evidence="11">
    <location>
        <begin position="199"/>
        <end position="222"/>
    </location>
</feature>
<evidence type="ECO:0000256" key="10">
    <source>
        <dbReference type="SAM" id="MobiDB-lite"/>
    </source>
</evidence>
<organism evidence="13 14">
    <name type="scientific">Alosa alosa</name>
    <name type="common">allis shad</name>
    <dbReference type="NCBI Taxonomy" id="278164"/>
    <lineage>
        <taxon>Eukaryota</taxon>
        <taxon>Metazoa</taxon>
        <taxon>Chordata</taxon>
        <taxon>Craniata</taxon>
        <taxon>Vertebrata</taxon>
        <taxon>Euteleostomi</taxon>
        <taxon>Actinopterygii</taxon>
        <taxon>Neopterygii</taxon>
        <taxon>Teleostei</taxon>
        <taxon>Clupei</taxon>
        <taxon>Clupeiformes</taxon>
        <taxon>Clupeoidei</taxon>
        <taxon>Clupeidae</taxon>
        <taxon>Alosa</taxon>
    </lineage>
</organism>
<feature type="transmembrane region" description="Helical" evidence="11">
    <location>
        <begin position="112"/>
        <end position="134"/>
    </location>
</feature>
<feature type="transmembrane region" description="Helical" evidence="11">
    <location>
        <begin position="352"/>
        <end position="373"/>
    </location>
</feature>
<dbReference type="Gene3D" id="1.20.1070.10">
    <property type="entry name" value="Rhodopsin 7-helix transmembrane proteins"/>
    <property type="match status" value="1"/>
</dbReference>
<feature type="compositionally biased region" description="Low complexity" evidence="10">
    <location>
        <begin position="303"/>
        <end position="318"/>
    </location>
</feature>
<dbReference type="Proteomes" id="UP000823561">
    <property type="component" value="Chromosome 18"/>
</dbReference>
<dbReference type="GO" id="GO:0005886">
    <property type="term" value="C:plasma membrane"/>
    <property type="evidence" value="ECO:0007669"/>
    <property type="project" value="UniProtKB-SubCell"/>
</dbReference>
<dbReference type="SMART" id="SM01381">
    <property type="entry name" value="7TM_GPCR_Srsx"/>
    <property type="match status" value="1"/>
</dbReference>
<name>A0AAV6FV56_9TELE</name>
<keyword evidence="6 11" id="KW-0472">Membrane</keyword>
<evidence type="ECO:0000256" key="9">
    <source>
        <dbReference type="RuleBase" id="RU000688"/>
    </source>
</evidence>
<comment type="subcellular location">
    <subcellularLocation>
        <location evidence="1">Cell membrane</location>
        <topology evidence="1">Multi-pass membrane protein</topology>
    </subcellularLocation>
</comment>
<feature type="transmembrane region" description="Helical" evidence="11">
    <location>
        <begin position="76"/>
        <end position="100"/>
    </location>
</feature>
<dbReference type="CDD" id="cd00637">
    <property type="entry name" value="7tm_classA_rhodopsin-like"/>
    <property type="match status" value="1"/>
</dbReference>
<keyword evidence="3 9" id="KW-0812">Transmembrane</keyword>
<dbReference type="Pfam" id="PF00001">
    <property type="entry name" value="7tm_1"/>
    <property type="match status" value="1"/>
</dbReference>
<evidence type="ECO:0000313" key="13">
    <source>
        <dbReference type="EMBL" id="KAG5266699.1"/>
    </source>
</evidence>
<feature type="transmembrane region" description="Helical" evidence="11">
    <location>
        <begin position="39"/>
        <end position="64"/>
    </location>
</feature>
<evidence type="ECO:0000256" key="1">
    <source>
        <dbReference type="ARBA" id="ARBA00004651"/>
    </source>
</evidence>
<dbReference type="PROSITE" id="PS00237">
    <property type="entry name" value="G_PROTEIN_RECEP_F1_1"/>
    <property type="match status" value="1"/>
</dbReference>
<dbReference type="InterPro" id="IPR000276">
    <property type="entry name" value="GPCR_Rhodpsn"/>
</dbReference>
<evidence type="ECO:0000256" key="3">
    <source>
        <dbReference type="ARBA" id="ARBA00022692"/>
    </source>
</evidence>
<evidence type="ECO:0000256" key="2">
    <source>
        <dbReference type="ARBA" id="ARBA00022475"/>
    </source>
</evidence>
<reference evidence="13" key="1">
    <citation type="submission" date="2020-10" db="EMBL/GenBank/DDBJ databases">
        <title>Chromosome-scale genome assembly of the Allis shad, Alosa alosa.</title>
        <authorList>
            <person name="Margot Z."/>
            <person name="Christophe K."/>
            <person name="Cabau C."/>
            <person name="Louis A."/>
            <person name="Berthelot C."/>
            <person name="Parey E."/>
            <person name="Roest Crollius H."/>
            <person name="Montfort J."/>
            <person name="Robinson-Rechavi M."/>
            <person name="Bucao C."/>
            <person name="Bouchez O."/>
            <person name="Gislard M."/>
            <person name="Lluch J."/>
            <person name="Milhes M."/>
            <person name="Lampietro C."/>
            <person name="Lopez Roques C."/>
            <person name="Donnadieu C."/>
            <person name="Braasch I."/>
            <person name="Desvignes T."/>
            <person name="Postlethwait J."/>
            <person name="Bobe J."/>
            <person name="Guiguen Y."/>
        </authorList>
    </citation>
    <scope>NUCLEOTIDE SEQUENCE</scope>
    <source>
        <strain evidence="13">M-15738</strain>
        <tissue evidence="13">Blood</tissue>
    </source>
</reference>
<evidence type="ECO:0000256" key="5">
    <source>
        <dbReference type="ARBA" id="ARBA00023040"/>
    </source>
</evidence>
<keyword evidence="8 9" id="KW-0807">Transducer</keyword>
<evidence type="ECO:0000256" key="7">
    <source>
        <dbReference type="ARBA" id="ARBA00023170"/>
    </source>
</evidence>
<gene>
    <name evidence="13" type="ORF">AALO_G00235130</name>
</gene>
<evidence type="ECO:0000256" key="4">
    <source>
        <dbReference type="ARBA" id="ARBA00022989"/>
    </source>
</evidence>
<feature type="transmembrane region" description="Helical" evidence="11">
    <location>
        <begin position="155"/>
        <end position="179"/>
    </location>
</feature>
<feature type="transmembrane region" description="Helical" evidence="11">
    <location>
        <begin position="393"/>
        <end position="412"/>
    </location>
</feature>
<comment type="similarity">
    <text evidence="9">Belongs to the G-protein coupled receptor 1 family.</text>
</comment>
<keyword evidence="2" id="KW-1003">Cell membrane</keyword>
<dbReference type="PROSITE" id="PS50262">
    <property type="entry name" value="G_PROTEIN_RECEP_F1_2"/>
    <property type="match status" value="1"/>
</dbReference>
<keyword evidence="5 9" id="KW-0297">G-protein coupled receptor</keyword>
<dbReference type="GO" id="GO:0004930">
    <property type="term" value="F:G protein-coupled receptor activity"/>
    <property type="evidence" value="ECO:0007669"/>
    <property type="project" value="UniProtKB-KW"/>
</dbReference>
<comment type="caution">
    <text evidence="13">The sequence shown here is derived from an EMBL/GenBank/DDBJ whole genome shotgun (WGS) entry which is preliminary data.</text>
</comment>
<dbReference type="EMBL" id="JADWDJ010000018">
    <property type="protein sequence ID" value="KAG5266699.1"/>
    <property type="molecule type" value="Genomic_DNA"/>
</dbReference>
<dbReference type="InterPro" id="IPR017452">
    <property type="entry name" value="GPCR_Rhodpsn_7TM"/>
</dbReference>
<feature type="region of interest" description="Disordered" evidence="10">
    <location>
        <begin position="283"/>
        <end position="318"/>
    </location>
</feature>
<protein>
    <recommendedName>
        <fullName evidence="12">G-protein coupled receptors family 1 profile domain-containing protein</fullName>
    </recommendedName>
</protein>
<feature type="domain" description="G-protein coupled receptors family 1 profile" evidence="12">
    <location>
        <begin position="55"/>
        <end position="409"/>
    </location>
</feature>
<evidence type="ECO:0000256" key="11">
    <source>
        <dbReference type="SAM" id="Phobius"/>
    </source>
</evidence>
<accession>A0AAV6FV56</accession>
<feature type="region of interest" description="Disordered" evidence="10">
    <location>
        <begin position="243"/>
        <end position="262"/>
    </location>
</feature>
<keyword evidence="4 11" id="KW-1133">Transmembrane helix</keyword>
<dbReference type="SUPFAM" id="SSF81321">
    <property type="entry name" value="Family A G protein-coupled receptor-like"/>
    <property type="match status" value="1"/>
</dbReference>
<evidence type="ECO:0000259" key="12">
    <source>
        <dbReference type="PROSITE" id="PS50262"/>
    </source>
</evidence>
<proteinExistence type="inferred from homology"/>
<sequence>MDPPDNRWFDANDPLAIEMRLVRNLTASRLNNFSPRAKLILEVLMVLMCVGAVTGNILVILIVAATKTFHSVTSILIINLAISDFLVGIGVMPFVAVSIMNNGWVDCNDLCLYVGYTSSVYCTASVLTLAAIALDRYYSIVDCLRYSSRCTVWRTGAAVLWIWVQAAITSCPPLLGWGMVDYVAPMFSCAVKWSSSTTYTVFMATASFLLPATVILFCYVKIVRVARNHARRIHSLEDQLNRNRRCPVAPPPSTSATEGQDSHAPTSLVYYLSGGFLTESSMDGGGSVSSLPDSQATHSCSESRTQPSSASNSTSSGSRRLHTFIAQLQSSGTQPHNPTHPSQSQSHGVVRLFMVIAAFFLCWMPYMGVAMVQATEKVLSRPSSLVPQSAITFSYWLVLLNSDINPLLYALLSKRFQGALKSLQQKIQARLGGLVGRDQERAEGEARRDGSPCFEAAPSHHLPQGGDCATPEGTTTYTSVFTLSSSQDSCRECAGDAPVCEDEGPRRLSCLRVPSQQHVGDRLPCSAATQERQATFFYGQITVRVEHDIC</sequence>
<dbReference type="PRINTS" id="PR00237">
    <property type="entry name" value="GPCRRHODOPSN"/>
</dbReference>
<evidence type="ECO:0000256" key="8">
    <source>
        <dbReference type="ARBA" id="ARBA00023224"/>
    </source>
</evidence>
<keyword evidence="14" id="KW-1185">Reference proteome</keyword>
<feature type="compositionally biased region" description="Polar residues" evidence="10">
    <location>
        <begin position="288"/>
        <end position="302"/>
    </location>
</feature>
<dbReference type="AlphaFoldDB" id="A0AAV6FV56"/>
<evidence type="ECO:0000313" key="14">
    <source>
        <dbReference type="Proteomes" id="UP000823561"/>
    </source>
</evidence>
<evidence type="ECO:0000256" key="6">
    <source>
        <dbReference type="ARBA" id="ARBA00023136"/>
    </source>
</evidence>
<dbReference type="FunFam" id="1.20.1070.10:FF:000497">
    <property type="entry name" value="Predicted protein"/>
    <property type="match status" value="1"/>
</dbReference>
<dbReference type="PANTHER" id="PTHR22752:SF13">
    <property type="entry name" value="5-HYDROXYTRYPTAMINE RECEPTOR 1B"/>
    <property type="match status" value="1"/>
</dbReference>
<dbReference type="PANTHER" id="PTHR22752">
    <property type="entry name" value="G PROTEIN-COUPLED RECEPTOR"/>
    <property type="match status" value="1"/>
</dbReference>